<name>A0A1S7LLS5_MAGMO</name>
<dbReference type="AlphaFoldDB" id="A0A1S7LLS5"/>
<proteinExistence type="predicted"/>
<organism evidence="1">
    <name type="scientific">Magnetococcus massalia (strain MO-1)</name>
    <dbReference type="NCBI Taxonomy" id="451514"/>
    <lineage>
        <taxon>Bacteria</taxon>
        <taxon>Pseudomonadati</taxon>
        <taxon>Pseudomonadota</taxon>
        <taxon>Magnetococcia</taxon>
        <taxon>Magnetococcales</taxon>
        <taxon>Magnetococcaceae</taxon>
        <taxon>Magnetococcus</taxon>
    </lineage>
</organism>
<sequence length="156" mass="17844">MATQREIAQHLDLSERRVRDLLKELGLPSRQSDLEQVRTAYIRHLRAVASRHKSEEGLDLTQERAKLAAAQRKKTEIEVAKLRGELLPVDEVKHVAFTLARRTRDRLMLIPHRLSAILGSEPNPVQVERQMEEAIREALEELSGEEMLTPKQGTKS</sequence>
<gene>
    <name evidence="1" type="ORF">MAGMO_3223</name>
</gene>
<accession>A0A1S7LLS5</accession>
<evidence type="ECO:0000313" key="1">
    <source>
        <dbReference type="EMBL" id="CRH07363.1"/>
    </source>
</evidence>
<dbReference type="EMBL" id="LO017727">
    <property type="protein sequence ID" value="CRH07363.1"/>
    <property type="molecule type" value="Genomic_DNA"/>
</dbReference>
<protein>
    <submittedName>
        <fullName evidence="1">Uncharacterized protein</fullName>
    </submittedName>
</protein>
<reference evidence="1" key="1">
    <citation type="submission" date="2015-04" db="EMBL/GenBank/DDBJ databases">
        <authorList>
            <person name="Syromyatnikov M.Y."/>
            <person name="Popov V.N."/>
        </authorList>
    </citation>
    <scope>NUCLEOTIDE SEQUENCE</scope>
    <source>
        <strain evidence="1">MO-1</strain>
    </source>
</reference>